<reference evidence="1" key="1">
    <citation type="submission" date="2021-06" db="EMBL/GenBank/DDBJ databases">
        <authorList>
            <person name="Kallberg Y."/>
            <person name="Tangrot J."/>
            <person name="Rosling A."/>
        </authorList>
    </citation>
    <scope>NUCLEOTIDE SEQUENCE</scope>
    <source>
        <strain evidence="1">MA453B</strain>
    </source>
</reference>
<dbReference type="AlphaFoldDB" id="A0A9N9AVP3"/>
<keyword evidence="2" id="KW-1185">Reference proteome</keyword>
<dbReference type="Proteomes" id="UP000789405">
    <property type="component" value="Unassembled WGS sequence"/>
</dbReference>
<name>A0A9N9AVP3_9GLOM</name>
<evidence type="ECO:0000313" key="1">
    <source>
        <dbReference type="EMBL" id="CAG8546507.1"/>
    </source>
</evidence>
<evidence type="ECO:0000313" key="2">
    <source>
        <dbReference type="Proteomes" id="UP000789405"/>
    </source>
</evidence>
<proteinExistence type="predicted"/>
<dbReference type="EMBL" id="CAJVPY010002042">
    <property type="protein sequence ID" value="CAG8546507.1"/>
    <property type="molecule type" value="Genomic_DNA"/>
</dbReference>
<comment type="caution">
    <text evidence="1">The sequence shown here is derived from an EMBL/GenBank/DDBJ whole genome shotgun (WGS) entry which is preliminary data.</text>
</comment>
<gene>
    <name evidence="1" type="ORF">DERYTH_LOCUS5060</name>
</gene>
<accession>A0A9N9AVP3</accession>
<organism evidence="1 2">
    <name type="scientific">Dentiscutata erythropus</name>
    <dbReference type="NCBI Taxonomy" id="1348616"/>
    <lineage>
        <taxon>Eukaryota</taxon>
        <taxon>Fungi</taxon>
        <taxon>Fungi incertae sedis</taxon>
        <taxon>Mucoromycota</taxon>
        <taxon>Glomeromycotina</taxon>
        <taxon>Glomeromycetes</taxon>
        <taxon>Diversisporales</taxon>
        <taxon>Gigasporaceae</taxon>
        <taxon>Dentiscutata</taxon>
    </lineage>
</organism>
<protein>
    <submittedName>
        <fullName evidence="1">4212_t:CDS:1</fullName>
    </submittedName>
</protein>
<sequence length="53" mass="5953">MKPISSLDINRIGFLKGLVVTTAIWIQSKDITDGFYLIHKFGLSGRQSEMKVV</sequence>